<reference evidence="2" key="1">
    <citation type="submission" date="2021-02" db="EMBL/GenBank/DDBJ databases">
        <authorList>
            <person name="Nowell W R."/>
        </authorList>
    </citation>
    <scope>NUCLEOTIDE SEQUENCE</scope>
</reference>
<accession>A0A820I285</accession>
<feature type="compositionally biased region" description="Polar residues" evidence="1">
    <location>
        <begin position="84"/>
        <end position="108"/>
    </location>
</feature>
<dbReference type="EMBL" id="CAJOBE010033833">
    <property type="protein sequence ID" value="CAF4301737.1"/>
    <property type="molecule type" value="Genomic_DNA"/>
</dbReference>
<feature type="non-terminal residue" evidence="2">
    <location>
        <position position="168"/>
    </location>
</feature>
<gene>
    <name evidence="2" type="ORF">FNK824_LOCUS40664</name>
</gene>
<name>A0A820I285_9BILA</name>
<dbReference type="Proteomes" id="UP000663874">
    <property type="component" value="Unassembled WGS sequence"/>
</dbReference>
<dbReference type="AlphaFoldDB" id="A0A820I285"/>
<evidence type="ECO:0000256" key="1">
    <source>
        <dbReference type="SAM" id="MobiDB-lite"/>
    </source>
</evidence>
<evidence type="ECO:0000313" key="3">
    <source>
        <dbReference type="Proteomes" id="UP000663874"/>
    </source>
</evidence>
<feature type="compositionally biased region" description="Pro residues" evidence="1">
    <location>
        <begin position="67"/>
        <end position="76"/>
    </location>
</feature>
<protein>
    <submittedName>
        <fullName evidence="2">Uncharacterized protein</fullName>
    </submittedName>
</protein>
<sequence length="168" mass="18449">HLQQVRQQNHLNQQFESTNSPQLQQQQQQQQPSNSSSINSGGPSSTLTPTTSGGSSDEILQQLLTSPNPPKQPPNPAQARLRTINRNVRNPSLPTSQVLQQQQLSPMTPGSDPMMIGNVPSPHSHPGMMQQPQTPIGLPGQSPLARYMMAQSPQNTIYRPQMSPMNMM</sequence>
<comment type="caution">
    <text evidence="2">The sequence shown here is derived from an EMBL/GenBank/DDBJ whole genome shotgun (WGS) entry which is preliminary data.</text>
</comment>
<feature type="region of interest" description="Disordered" evidence="1">
    <location>
        <begin position="1"/>
        <end position="111"/>
    </location>
</feature>
<organism evidence="2 3">
    <name type="scientific">Rotaria sordida</name>
    <dbReference type="NCBI Taxonomy" id="392033"/>
    <lineage>
        <taxon>Eukaryota</taxon>
        <taxon>Metazoa</taxon>
        <taxon>Spiralia</taxon>
        <taxon>Gnathifera</taxon>
        <taxon>Rotifera</taxon>
        <taxon>Eurotatoria</taxon>
        <taxon>Bdelloidea</taxon>
        <taxon>Philodinida</taxon>
        <taxon>Philodinidae</taxon>
        <taxon>Rotaria</taxon>
    </lineage>
</organism>
<feature type="compositionally biased region" description="Low complexity" evidence="1">
    <location>
        <begin position="1"/>
        <end position="56"/>
    </location>
</feature>
<proteinExistence type="predicted"/>
<evidence type="ECO:0000313" key="2">
    <source>
        <dbReference type="EMBL" id="CAF4301737.1"/>
    </source>
</evidence>
<feature type="non-terminal residue" evidence="2">
    <location>
        <position position="1"/>
    </location>
</feature>